<dbReference type="CDD" id="cd06225">
    <property type="entry name" value="HAMP"/>
    <property type="match status" value="1"/>
</dbReference>
<dbReference type="PROSITE" id="PS50885">
    <property type="entry name" value="HAMP"/>
    <property type="match status" value="1"/>
</dbReference>
<dbReference type="InterPro" id="IPR051310">
    <property type="entry name" value="MCP_chemotaxis"/>
</dbReference>
<accession>A0ABS6VAA2</accession>
<organism evidence="7 8">
    <name type="scientific">Pantoea allii</name>
    <dbReference type="NCBI Taxonomy" id="574096"/>
    <lineage>
        <taxon>Bacteria</taxon>
        <taxon>Pseudomonadati</taxon>
        <taxon>Pseudomonadota</taxon>
        <taxon>Gammaproteobacteria</taxon>
        <taxon>Enterobacterales</taxon>
        <taxon>Erwiniaceae</taxon>
        <taxon>Pantoea</taxon>
    </lineage>
</organism>
<dbReference type="SMART" id="SM00283">
    <property type="entry name" value="MA"/>
    <property type="match status" value="1"/>
</dbReference>
<sequence>MADKLSLRQASVPAESVTALISLSLKLSQAALSVEELIEAPVASSLDKFSEIKNELPRLINSLKGVSDTEVTELLVAVEKKASLSIPLLNNYLLAVKAEKLASDEMTAVAGKLDTAMKDLAFFQTQMAATFINTALWQIGFTTLTCIILSLLVAWRMTRSITVPLRETLSSAQRIAEGDLTSEITSTRGDELGQLMTAVGTMNHSLRNIIVRVRDGVNGVARASSEIAAGNTDLSSRTEQQSAAVVETAASMEELTSTVKQNAENAHHASQLATEASLNASRGGEIISDVISTMGKINHSSGRIGEIITVINGIAFQTNILALNAAVEAARAGEQGRGFAVVAGEVRNLAQRSSLAAKEIETLIRESLDRVNDGTELVNRAGGTMEDIVRSVSQVRDIMSEIAAASDEQDRGISQIAQAMTEMDTTTQQNAALVEESSAAASSLEEQALELEKTVSIFRLPSSGSLIPTRMPVITGRSLAPASARPSSSNWETF</sequence>
<keyword evidence="4" id="KW-0472">Membrane</keyword>
<dbReference type="CDD" id="cd11386">
    <property type="entry name" value="MCP_signal"/>
    <property type="match status" value="1"/>
</dbReference>
<protein>
    <submittedName>
        <fullName evidence="7">HAMP domain-containing protein</fullName>
    </submittedName>
</protein>
<dbReference type="InterPro" id="IPR004089">
    <property type="entry name" value="MCPsignal_dom"/>
</dbReference>
<evidence type="ECO:0000259" key="5">
    <source>
        <dbReference type="PROSITE" id="PS50111"/>
    </source>
</evidence>
<dbReference type="Pfam" id="PF00015">
    <property type="entry name" value="MCPsignal"/>
    <property type="match status" value="1"/>
</dbReference>
<evidence type="ECO:0000259" key="6">
    <source>
        <dbReference type="PROSITE" id="PS50885"/>
    </source>
</evidence>
<evidence type="ECO:0000313" key="7">
    <source>
        <dbReference type="EMBL" id="MBW1256223.1"/>
    </source>
</evidence>
<dbReference type="SMART" id="SM00304">
    <property type="entry name" value="HAMP"/>
    <property type="match status" value="1"/>
</dbReference>
<dbReference type="PANTHER" id="PTHR43531:SF5">
    <property type="entry name" value="METHYL-ACCEPTING CHEMOTAXIS PROTEIN III"/>
    <property type="match status" value="1"/>
</dbReference>
<dbReference type="Proteomes" id="UP001197236">
    <property type="component" value="Unassembled WGS sequence"/>
</dbReference>
<name>A0ABS6VAA2_9GAMM</name>
<dbReference type="PROSITE" id="PS50111">
    <property type="entry name" value="CHEMOTAXIS_TRANSDUC_2"/>
    <property type="match status" value="1"/>
</dbReference>
<evidence type="ECO:0000256" key="1">
    <source>
        <dbReference type="ARBA" id="ARBA00029447"/>
    </source>
</evidence>
<proteinExistence type="inferred from homology"/>
<feature type="coiled-coil region" evidence="3">
    <location>
        <begin position="416"/>
        <end position="454"/>
    </location>
</feature>
<gene>
    <name evidence="7" type="ORF">KYI95_03210</name>
</gene>
<feature type="domain" description="Methyl-accepting transducer" evidence="5">
    <location>
        <begin position="216"/>
        <end position="445"/>
    </location>
</feature>
<keyword evidence="4" id="KW-0812">Transmembrane</keyword>
<dbReference type="InterPro" id="IPR003660">
    <property type="entry name" value="HAMP_dom"/>
</dbReference>
<comment type="similarity">
    <text evidence="1">Belongs to the methyl-accepting chemotaxis (MCP) protein family.</text>
</comment>
<evidence type="ECO:0000256" key="4">
    <source>
        <dbReference type="SAM" id="Phobius"/>
    </source>
</evidence>
<keyword evidence="4" id="KW-1133">Transmembrane helix</keyword>
<keyword evidence="3" id="KW-0175">Coiled coil</keyword>
<evidence type="ECO:0000256" key="2">
    <source>
        <dbReference type="PROSITE-ProRule" id="PRU00284"/>
    </source>
</evidence>
<evidence type="ECO:0000256" key="3">
    <source>
        <dbReference type="SAM" id="Coils"/>
    </source>
</evidence>
<keyword evidence="2" id="KW-0807">Transducer</keyword>
<dbReference type="PANTHER" id="PTHR43531">
    <property type="entry name" value="PROTEIN ICFG"/>
    <property type="match status" value="1"/>
</dbReference>
<feature type="transmembrane region" description="Helical" evidence="4">
    <location>
        <begin position="135"/>
        <end position="155"/>
    </location>
</feature>
<reference evidence="7 8" key="1">
    <citation type="submission" date="2021-07" db="EMBL/GenBank/DDBJ databases">
        <title>A novel phosphonate cluster across the Pantoea species complex is important for pathogenicity in onion.</title>
        <authorList>
            <person name="Zhao M."/>
            <person name="Stice S."/>
            <person name="Shin G.Y."/>
            <person name="Coutinho T."/>
            <person name="Gitaitis R."/>
            <person name="Kvitko B."/>
            <person name="Dutta B."/>
        </authorList>
    </citation>
    <scope>NUCLEOTIDE SEQUENCE [LARGE SCALE GENOMIC DNA]</scope>
    <source>
        <strain evidence="7 8">BD 382</strain>
    </source>
</reference>
<comment type="caution">
    <text evidence="7">The sequence shown here is derived from an EMBL/GenBank/DDBJ whole genome shotgun (WGS) entry which is preliminary data.</text>
</comment>
<dbReference type="EMBL" id="JAHVXZ010000001">
    <property type="protein sequence ID" value="MBW1256223.1"/>
    <property type="molecule type" value="Genomic_DNA"/>
</dbReference>
<feature type="domain" description="HAMP" evidence="6">
    <location>
        <begin position="159"/>
        <end position="211"/>
    </location>
</feature>
<evidence type="ECO:0000313" key="8">
    <source>
        <dbReference type="Proteomes" id="UP001197236"/>
    </source>
</evidence>
<keyword evidence="8" id="KW-1185">Reference proteome</keyword>
<dbReference type="Pfam" id="PF00672">
    <property type="entry name" value="HAMP"/>
    <property type="match status" value="1"/>
</dbReference>